<evidence type="ECO:0000313" key="3">
    <source>
        <dbReference type="Proteomes" id="UP000595140"/>
    </source>
</evidence>
<reference evidence="2 3" key="1">
    <citation type="submission" date="2018-04" db="EMBL/GenBank/DDBJ databases">
        <authorList>
            <person name="Vogel A."/>
        </authorList>
    </citation>
    <scope>NUCLEOTIDE SEQUENCE [LARGE SCALE GENOMIC DNA]</scope>
</reference>
<protein>
    <submittedName>
        <fullName evidence="2">Uncharacterized protein</fullName>
    </submittedName>
</protein>
<dbReference type="EMBL" id="OOIL02002100">
    <property type="protein sequence ID" value="VFQ80201.1"/>
    <property type="molecule type" value="Genomic_DNA"/>
</dbReference>
<evidence type="ECO:0000256" key="1">
    <source>
        <dbReference type="SAM" id="MobiDB-lite"/>
    </source>
</evidence>
<proteinExistence type="predicted"/>
<dbReference type="Proteomes" id="UP000595140">
    <property type="component" value="Unassembled WGS sequence"/>
</dbReference>
<keyword evidence="3" id="KW-1185">Reference proteome</keyword>
<name>A0A484LUI9_9ASTE</name>
<accession>A0A484LUI9</accession>
<feature type="region of interest" description="Disordered" evidence="1">
    <location>
        <begin position="14"/>
        <end position="81"/>
    </location>
</feature>
<dbReference type="AlphaFoldDB" id="A0A484LUI9"/>
<organism evidence="2 3">
    <name type="scientific">Cuscuta campestris</name>
    <dbReference type="NCBI Taxonomy" id="132261"/>
    <lineage>
        <taxon>Eukaryota</taxon>
        <taxon>Viridiplantae</taxon>
        <taxon>Streptophyta</taxon>
        <taxon>Embryophyta</taxon>
        <taxon>Tracheophyta</taxon>
        <taxon>Spermatophyta</taxon>
        <taxon>Magnoliopsida</taxon>
        <taxon>eudicotyledons</taxon>
        <taxon>Gunneridae</taxon>
        <taxon>Pentapetalae</taxon>
        <taxon>asterids</taxon>
        <taxon>lamiids</taxon>
        <taxon>Solanales</taxon>
        <taxon>Convolvulaceae</taxon>
        <taxon>Cuscuteae</taxon>
        <taxon>Cuscuta</taxon>
        <taxon>Cuscuta subgen. Grammica</taxon>
        <taxon>Cuscuta sect. Cleistogrammica</taxon>
    </lineage>
</organism>
<evidence type="ECO:0000313" key="2">
    <source>
        <dbReference type="EMBL" id="VFQ80201.1"/>
    </source>
</evidence>
<gene>
    <name evidence="2" type="ORF">CCAM_LOCUS21977</name>
</gene>
<sequence>MHYAPFQELVWERATENEVPTMKLSENPIKPEPELGPEHSNPTRSPIFAGTRHVSHPVGENTDGPGENGGDKKAVEPPSSLSHRLGFEQGVVVFSTTTLVHCFYLNCHLPGLSIRKSLCNNLPSFNVSQHRNME</sequence>